<evidence type="ECO:0000256" key="1">
    <source>
        <dbReference type="SAM" id="Coils"/>
    </source>
</evidence>
<feature type="coiled-coil region" evidence="1">
    <location>
        <begin position="1158"/>
        <end position="1215"/>
    </location>
</feature>
<feature type="region of interest" description="Disordered" evidence="2">
    <location>
        <begin position="1977"/>
        <end position="2001"/>
    </location>
</feature>
<feature type="region of interest" description="Disordered" evidence="2">
    <location>
        <begin position="175"/>
        <end position="230"/>
    </location>
</feature>
<organism evidence="3">
    <name type="scientific">Anopheles coluzzii</name>
    <name type="common">African malaria mosquito</name>
    <dbReference type="NCBI Taxonomy" id="1518534"/>
    <lineage>
        <taxon>Eukaryota</taxon>
        <taxon>Metazoa</taxon>
        <taxon>Ecdysozoa</taxon>
        <taxon>Arthropoda</taxon>
        <taxon>Hexapoda</taxon>
        <taxon>Insecta</taxon>
        <taxon>Pterygota</taxon>
        <taxon>Neoptera</taxon>
        <taxon>Endopterygota</taxon>
        <taxon>Diptera</taxon>
        <taxon>Nematocera</taxon>
        <taxon>Culicoidea</taxon>
        <taxon>Culicidae</taxon>
        <taxon>Anophelinae</taxon>
        <taxon>Anopheles</taxon>
    </lineage>
</organism>
<feature type="compositionally biased region" description="Low complexity" evidence="2">
    <location>
        <begin position="386"/>
        <end position="396"/>
    </location>
</feature>
<feature type="compositionally biased region" description="Basic and acidic residues" evidence="2">
    <location>
        <begin position="312"/>
        <end position="324"/>
    </location>
</feature>
<feature type="compositionally biased region" description="Basic and acidic residues" evidence="2">
    <location>
        <begin position="1632"/>
        <end position="1645"/>
    </location>
</feature>
<feature type="compositionally biased region" description="Polar residues" evidence="2">
    <location>
        <begin position="1023"/>
        <end position="1033"/>
    </location>
</feature>
<protein>
    <recommendedName>
        <fullName evidence="4">CAP-Gly domain-containing protein</fullName>
    </recommendedName>
</protein>
<feature type="region of interest" description="Disordered" evidence="2">
    <location>
        <begin position="1616"/>
        <end position="1673"/>
    </location>
</feature>
<feature type="compositionally biased region" description="Basic and acidic residues" evidence="2">
    <location>
        <begin position="1859"/>
        <end position="1868"/>
    </location>
</feature>
<sequence>MDDFDSATYSIESEPDRKRIPLDDVILPTVRRSAIQIVTLSPRRQAKRSMPLTGDVDGTMQVTKLVLKTPPGSPKRQPKAPGVLVKSIQTIAGPGLTGVTTQHGTTVAAKVNNILTEKRNLPLPVADDHTGAPYRIIPIHRSPQHKDSKSEFEARRSEREHATHEFQDFLRESFKENKTPPPSTPPLPAVPSSSSAIEVTRLVESTGQSDTESAPRGGIQSKSTGKTGISKLESCMIAPREQMKPIEVESQHAGQEKEVHVAAATPAARRSLLMETAPLPPTAVHTSNEQTAIESIKSMPVGAKTVTTSIKHPPEVKQESHETVETAAKATRSNPVRPKPPTKPTPTKTAPKEEVKKKEKSYDPAKAREFMKEQQAKRRLEKKDAPTSGTASSSKGAAEKDLIKKRLETLRQSSQNSTTGKASLKIGILRKPDNMALDDIVSPSPLKPLPKTAKVNAQLIVIKADQDEAIEAAEKELKLQVPDVKLVAPNTTAALGVSQDRERPYPVAREEEHPAHDHHAEPVKSIPSWLKQSLRQPDPYPFILAVRKKLEAVQNVREEKGQPIATEEKHKVTQQQLSGTRYNAYLNEIESVPYIRKKATDYPQPTVGIALNKRQSKDTLDGESAIVTKISTCASPNTTSEISSIRSDIALPLPPLFSSTKIEIPPATSAPFYPATASGGPISPLSVDRISQMKIATPGNMSRSSHIDNHTESLESKNEEKAKPQTAAAAFRPEVPTTTLQQSLNDPQPLDRSQREHEYQRLLESFNRSLTHVIEVNQQLYSALKNVPSAPAIPPFPQEVLRIRDEMTQTSLPIPVLPKPAVVATEQLQDNKVSVASTTTASNYSDDFEHQSQTEAPPPVPERNANDTIVVSSTTTFSSGSSSPASSDSNSGSASSSSSNDSADSNTNNSSSSQSSSSSSMDHERIDSPRRAVNHPPANATDDERKAKSNTTTAHSSDFDSRSFSLSDSHNNTMNNQPSQPEEYLPSFEESLRRRQLPPMGHQHDGFEKRNNGDEKGLAGGEQNDSQDSSISEQLPPEDREEEQSFSFNHSEKANDLKVNAVPPMVSNLSEESIKKDLPQVKNDTLAYEENLDATINSDLLAAMFNRTDLEVSILSTTVSETNLSYSSIGMFDQLIQTERSKEDQLVSRVQSKQKALLNRAKGQLAWLELQKQRYREKGMTDQITAVKKKQRAILLRLEKDRAELNRAIKSSTESSRTVTGNHGHVLTSRVMDSKLTSYCSSPVANNSGSLTLRKSSRKVSATVHQQHAPESQHRGITGTATTTTSNSIQIAIRGRELEPNDRLEDILLRREEELRKRKEHVQRLLEWHRKLEREEEELIAVEDRLLAYNSRKLESAGGAQQHTPRKETSIEARVESIEKSLRILHSIPPAIVRRAKEERDDGDSSGGKASEVEEETVLTRGSKLNRLWYRLTGVKEQRYEPARNYPVTRPHMEALYEDAKRCVLEGFQRNDVQLREALLEQSIGTSHRGGNETVDSHIESVEENRSHQSSVAGEETVRVVPPQAELVAKPTENDILAKEMDETVVPEHVETITKEETAMLEQAENISQEDTDAPECDLPPMEEDAGKCLLSSTVNGWSPPASRRSIESVEFHTLEETPTQHYQSALENETATERDRAGEEETVKSDSYSTSFEEQPHEGTDEADVSAAVAEESQQLIEDMSLPPMLLLLNNTTEQLEIDDEDGSATSSSSSSSSSSSTTSSCESSATVELSVPLAVEEKLPDGVVTSEEHDLEMSDATSISIAQSLEDVSDSGSVSNTTTPTTVTPTMAIEIVEKEAGSDKTKLEPEDERSNELKTEVTPSKEDVPANQPPPTSESDYEDEEFHTKSSSGQGGTTSELAKRLATLHDELEELSETFERTPLMKSPLMATPPQAQPEHPVEDQNSSEETITFDYDEDGGEITPPSEEPVKGEEEEQSSTSEPKEEEDQAASKIEVKLRSKTVGSDDTIAIATGTTSAAYSRDDHTESIATPPPAPPSPSIGVRMPDIINEAEVLRRQQLQIEQEIKELEQQVGFFREIPNKPPPPYIPPANGSPLALLFPPDARIDELIDGRVEQLHRDRVAPESLRSDHVTNVYEKLILDMCVEFYRDLRPAEPTVSFRTIAHDKRPLVFHNPPDALGCMKDYIRAKIRRVLSDAQLTLQQQQQQHQQHQLLLHHQLQQHQPAHSQLHHHHHHLLHHGGHCAATASLPFLYGNGCASKRKPDQVDEILKQETHDDDARWTNFDREEIEVKDRITDELLKSLLLEALKDMGEAYGGKLKRDRLAKRQESAM</sequence>
<feature type="compositionally biased region" description="Low complexity" evidence="2">
    <location>
        <begin position="1276"/>
        <end position="1286"/>
    </location>
</feature>
<feature type="compositionally biased region" description="Polar residues" evidence="2">
    <location>
        <begin position="736"/>
        <end position="746"/>
    </location>
</feature>
<feature type="compositionally biased region" description="Polar residues" evidence="2">
    <location>
        <begin position="1617"/>
        <end position="1630"/>
    </location>
</feature>
<feature type="compositionally biased region" description="Polar residues" evidence="2">
    <location>
        <begin position="203"/>
        <end position="212"/>
    </location>
</feature>
<feature type="coiled-coil region" evidence="1">
    <location>
        <begin position="1318"/>
        <end position="1352"/>
    </location>
</feature>
<feature type="coiled-coil region" evidence="1">
    <location>
        <begin position="2146"/>
        <end position="2173"/>
    </location>
</feature>
<evidence type="ECO:0000313" key="3">
    <source>
        <dbReference type="EnsemblMetazoa" id="ACOM029152-PA.1"/>
    </source>
</evidence>
<reference evidence="3" key="1">
    <citation type="submission" date="2022-08" db="UniProtKB">
        <authorList>
            <consortium name="EnsemblMetazoa"/>
        </authorList>
    </citation>
    <scope>IDENTIFICATION</scope>
</reference>
<feature type="region of interest" description="Disordered" evidence="2">
    <location>
        <begin position="697"/>
        <end position="756"/>
    </location>
</feature>
<feature type="compositionally biased region" description="Polar residues" evidence="2">
    <location>
        <begin position="970"/>
        <end position="980"/>
    </location>
</feature>
<feature type="compositionally biased region" description="Basic and acidic residues" evidence="2">
    <location>
        <begin position="350"/>
        <end position="385"/>
    </location>
</feature>
<feature type="compositionally biased region" description="Pro residues" evidence="2">
    <location>
        <begin position="179"/>
        <end position="189"/>
    </location>
</feature>
<feature type="region of interest" description="Disordered" evidence="2">
    <location>
        <begin position="142"/>
        <end position="163"/>
    </location>
</feature>
<feature type="region of interest" description="Disordered" evidence="2">
    <location>
        <begin position="998"/>
        <end position="1058"/>
    </location>
</feature>
<dbReference type="VEuPathDB" id="VectorBase:ACON2_038195"/>
<feature type="region of interest" description="Disordered" evidence="2">
    <location>
        <begin position="843"/>
        <end position="983"/>
    </location>
</feature>
<evidence type="ECO:0000256" key="2">
    <source>
        <dbReference type="SAM" id="MobiDB-lite"/>
    </source>
</evidence>
<name>A0A8W7PD75_ANOCL</name>
<feature type="region of interest" description="Disordered" evidence="2">
    <location>
        <begin position="1699"/>
        <end position="1754"/>
    </location>
</feature>
<feature type="compositionally biased region" description="Basic and acidic residues" evidence="2">
    <location>
        <begin position="144"/>
        <end position="163"/>
    </location>
</feature>
<feature type="compositionally biased region" description="Basic and acidic residues" evidence="2">
    <location>
        <begin position="1793"/>
        <end position="1826"/>
    </location>
</feature>
<feature type="compositionally biased region" description="Low complexity" evidence="2">
    <location>
        <begin position="1779"/>
        <end position="1788"/>
    </location>
</feature>
<keyword evidence="1" id="KW-0175">Coiled coil</keyword>
<dbReference type="EnsemblMetazoa" id="ACOM029152-RA">
    <property type="protein sequence ID" value="ACOM029152-PA.1"/>
    <property type="gene ID" value="ACOM029152"/>
</dbReference>
<feature type="compositionally biased region" description="Basic and acidic residues" evidence="2">
    <location>
        <begin position="1002"/>
        <end position="1017"/>
    </location>
</feature>
<dbReference type="Proteomes" id="UP000075882">
    <property type="component" value="Unassembled WGS sequence"/>
</dbReference>
<feature type="region of interest" description="Disordered" evidence="2">
    <location>
        <begin position="309"/>
        <end position="425"/>
    </location>
</feature>
<proteinExistence type="predicted"/>
<feature type="region of interest" description="Disordered" evidence="2">
    <location>
        <begin position="1264"/>
        <end position="1286"/>
    </location>
</feature>
<feature type="compositionally biased region" description="Basic and acidic residues" evidence="2">
    <location>
        <begin position="921"/>
        <end position="930"/>
    </location>
</feature>
<accession>A0A8W7PD75</accession>
<feature type="compositionally biased region" description="Low complexity" evidence="2">
    <location>
        <begin position="1705"/>
        <end position="1728"/>
    </location>
</feature>
<feature type="compositionally biased region" description="Basic and acidic residues" evidence="2">
    <location>
        <begin position="1737"/>
        <end position="1754"/>
    </location>
</feature>
<feature type="compositionally biased region" description="Low complexity" evidence="2">
    <location>
        <begin position="872"/>
        <end position="920"/>
    </location>
</feature>
<feature type="region of interest" description="Disordered" evidence="2">
    <location>
        <begin position="1768"/>
        <end position="1955"/>
    </location>
</feature>
<feature type="region of interest" description="Disordered" evidence="2">
    <location>
        <begin position="1394"/>
        <end position="1417"/>
    </location>
</feature>
<evidence type="ECO:0008006" key="4">
    <source>
        <dbReference type="Google" id="ProtNLM"/>
    </source>
</evidence>
<feature type="compositionally biased region" description="Polar residues" evidence="2">
    <location>
        <begin position="410"/>
        <end position="421"/>
    </location>
</feature>
<feature type="compositionally biased region" description="Basic and acidic residues" evidence="2">
    <location>
        <begin position="397"/>
        <end position="409"/>
    </location>
</feature>
<feature type="compositionally biased region" description="Basic and acidic residues" evidence="2">
    <location>
        <begin position="705"/>
        <end position="723"/>
    </location>
</feature>